<feature type="region of interest" description="Disordered" evidence="1">
    <location>
        <begin position="21"/>
        <end position="51"/>
    </location>
</feature>
<protein>
    <submittedName>
        <fullName evidence="2">Uncharacterized protein</fullName>
    </submittedName>
</protein>
<proteinExistence type="predicted"/>
<dbReference type="AlphaFoldDB" id="Q6YUN2"/>
<evidence type="ECO:0000313" key="4">
    <source>
        <dbReference type="Proteomes" id="UP000000763"/>
    </source>
</evidence>
<evidence type="ECO:0000313" key="3">
    <source>
        <dbReference type="EMBL" id="BAD17562.1"/>
    </source>
</evidence>
<gene>
    <name evidence="2" type="ORF">OJ1134_E08.14</name>
    <name evidence="3" type="ORF">P0646B04.53</name>
</gene>
<evidence type="ECO:0000313" key="2">
    <source>
        <dbReference type="EMBL" id="BAD16493.1"/>
    </source>
</evidence>
<reference evidence="4" key="4">
    <citation type="journal article" date="2008" name="Nucleic Acids Res.">
        <title>The rice annotation project database (RAP-DB): 2008 update.</title>
        <authorList>
            <consortium name="The rice annotation project (RAP)"/>
        </authorList>
    </citation>
    <scope>GENOME REANNOTATION</scope>
    <source>
        <strain evidence="4">cv. Nipponbare</strain>
    </source>
</reference>
<sequence>MARWPAGILVAIDSLDLAQRQRKEEPAEGAEDLVVGSPSNGDRRGEHWRQRRRRLRRMAVQTTMTMAAAAVAAWMAGQTDFSEDNSRNSGCVDGGLNDNRSGRDDHERQHKRQLRGWRARGGGSYRATMNASYEQRGEGKEEGVKPLTRRCTRGSVSGRSTAWPLSRGGTFTARVGPANVDAGAASAAVTTTTAAATANSNSSETLLRIAMWREIDWRVVL</sequence>
<reference evidence="3" key="1">
    <citation type="submission" date="2002-09" db="EMBL/GenBank/DDBJ databases">
        <title>Oryza sativa nipponbare(GA3) genomic DNA, chromosome 9, PAC clone:P0646B04.</title>
        <authorList>
            <person name="Sasaki T."/>
            <person name="Matsumoto T."/>
            <person name="Katayose Y."/>
        </authorList>
    </citation>
    <scope>NUCLEOTIDE SEQUENCE</scope>
</reference>
<dbReference type="Proteomes" id="UP000000763">
    <property type="component" value="Chromosome 9"/>
</dbReference>
<dbReference type="EMBL" id="AP005709">
    <property type="protein sequence ID" value="BAD17562.1"/>
    <property type="molecule type" value="Genomic_DNA"/>
</dbReference>
<reference evidence="2" key="2">
    <citation type="submission" date="2002-10" db="EMBL/GenBank/DDBJ databases">
        <title>Oryza sativa nipponbare(GA3) genomic DNA, chromosome 9, BAC clone:OJ1134_E08.</title>
        <authorList>
            <person name="Sasaki T."/>
            <person name="Matsumoto T."/>
            <person name="Hattori M."/>
            <person name="Sakaki Y."/>
            <person name="Katayose Y."/>
        </authorList>
    </citation>
    <scope>NUCLEOTIDE SEQUENCE</scope>
</reference>
<dbReference type="EMBL" id="AP005860">
    <property type="protein sequence ID" value="BAD16493.1"/>
    <property type="molecule type" value="Genomic_DNA"/>
</dbReference>
<name>Q6YUN2_ORYSJ</name>
<feature type="region of interest" description="Disordered" evidence="1">
    <location>
        <begin position="81"/>
        <end position="116"/>
    </location>
</feature>
<evidence type="ECO:0000256" key="1">
    <source>
        <dbReference type="SAM" id="MobiDB-lite"/>
    </source>
</evidence>
<reference evidence="4" key="3">
    <citation type="journal article" date="2005" name="Nature">
        <title>The map-based sequence of the rice genome.</title>
        <authorList>
            <consortium name="International rice genome sequencing project (IRGSP)"/>
            <person name="Matsumoto T."/>
            <person name="Wu J."/>
            <person name="Kanamori H."/>
            <person name="Katayose Y."/>
            <person name="Fujisawa M."/>
            <person name="Namiki N."/>
            <person name="Mizuno H."/>
            <person name="Yamamoto K."/>
            <person name="Antonio B.A."/>
            <person name="Baba T."/>
            <person name="Sakata K."/>
            <person name="Nagamura Y."/>
            <person name="Aoki H."/>
            <person name="Arikawa K."/>
            <person name="Arita K."/>
            <person name="Bito T."/>
            <person name="Chiden Y."/>
            <person name="Fujitsuka N."/>
            <person name="Fukunaka R."/>
            <person name="Hamada M."/>
            <person name="Harada C."/>
            <person name="Hayashi A."/>
            <person name="Hijishita S."/>
            <person name="Honda M."/>
            <person name="Hosokawa S."/>
            <person name="Ichikawa Y."/>
            <person name="Idonuma A."/>
            <person name="Iijima M."/>
            <person name="Ikeda M."/>
            <person name="Ikeno M."/>
            <person name="Ito K."/>
            <person name="Ito S."/>
            <person name="Ito T."/>
            <person name="Ito Y."/>
            <person name="Ito Y."/>
            <person name="Iwabuchi A."/>
            <person name="Kamiya K."/>
            <person name="Karasawa W."/>
            <person name="Kurita K."/>
            <person name="Katagiri S."/>
            <person name="Kikuta A."/>
            <person name="Kobayashi H."/>
            <person name="Kobayashi N."/>
            <person name="Machita K."/>
            <person name="Maehara T."/>
            <person name="Masukawa M."/>
            <person name="Mizubayashi T."/>
            <person name="Mukai Y."/>
            <person name="Nagasaki H."/>
            <person name="Nagata Y."/>
            <person name="Naito S."/>
            <person name="Nakashima M."/>
            <person name="Nakama Y."/>
            <person name="Nakamichi Y."/>
            <person name="Nakamura M."/>
            <person name="Meguro A."/>
            <person name="Negishi M."/>
            <person name="Ohta I."/>
            <person name="Ohta T."/>
            <person name="Okamoto M."/>
            <person name="Ono N."/>
            <person name="Saji S."/>
            <person name="Sakaguchi M."/>
            <person name="Sakai K."/>
            <person name="Shibata M."/>
            <person name="Shimokawa T."/>
            <person name="Song J."/>
            <person name="Takazaki Y."/>
            <person name="Terasawa K."/>
            <person name="Tsugane M."/>
            <person name="Tsuji K."/>
            <person name="Ueda S."/>
            <person name="Waki K."/>
            <person name="Yamagata H."/>
            <person name="Yamamoto M."/>
            <person name="Yamamoto S."/>
            <person name="Yamane H."/>
            <person name="Yoshiki S."/>
            <person name="Yoshihara R."/>
            <person name="Yukawa K."/>
            <person name="Zhong H."/>
            <person name="Yano M."/>
            <person name="Yuan Q."/>
            <person name="Ouyang S."/>
            <person name="Liu J."/>
            <person name="Jones K.M."/>
            <person name="Gansberger K."/>
            <person name="Moffat K."/>
            <person name="Hill J."/>
            <person name="Bera J."/>
            <person name="Fadrosh D."/>
            <person name="Jin S."/>
            <person name="Johri S."/>
            <person name="Kim M."/>
            <person name="Overton L."/>
            <person name="Reardon M."/>
            <person name="Tsitrin T."/>
            <person name="Vuong H."/>
            <person name="Weaver B."/>
            <person name="Ciecko A."/>
            <person name="Tallon L."/>
            <person name="Jackson J."/>
            <person name="Pai G."/>
            <person name="Aken S.V."/>
            <person name="Utterback T."/>
            <person name="Reidmuller S."/>
            <person name="Feldblyum T."/>
            <person name="Hsiao J."/>
            <person name="Zismann V."/>
            <person name="Iobst S."/>
            <person name="de Vazeille A.R."/>
            <person name="Buell C.R."/>
            <person name="Ying K."/>
            <person name="Li Y."/>
            <person name="Lu T."/>
            <person name="Huang Y."/>
            <person name="Zhao Q."/>
            <person name="Feng Q."/>
            <person name="Zhang L."/>
            <person name="Zhu J."/>
            <person name="Weng Q."/>
            <person name="Mu J."/>
            <person name="Lu Y."/>
            <person name="Fan D."/>
            <person name="Liu Y."/>
            <person name="Guan J."/>
            <person name="Zhang Y."/>
            <person name="Yu S."/>
            <person name="Liu X."/>
            <person name="Zhang Y."/>
            <person name="Hong G."/>
            <person name="Han B."/>
            <person name="Choisne N."/>
            <person name="Demange N."/>
            <person name="Orjeda G."/>
            <person name="Samain S."/>
            <person name="Cattolico L."/>
            <person name="Pelletier E."/>
            <person name="Couloux A."/>
            <person name="Segurens B."/>
            <person name="Wincker P."/>
            <person name="D'Hont A."/>
            <person name="Scarpelli C."/>
            <person name="Weissenbach J."/>
            <person name="Salanoubat M."/>
            <person name="Quetier F."/>
            <person name="Yu Y."/>
            <person name="Kim H.R."/>
            <person name="Rambo T."/>
            <person name="Currie J."/>
            <person name="Collura K."/>
            <person name="Luo M."/>
            <person name="Yang T."/>
            <person name="Ammiraju J.S.S."/>
            <person name="Engler F."/>
            <person name="Soderlund C."/>
            <person name="Wing R.A."/>
            <person name="Palmer L.E."/>
            <person name="de la Bastide M."/>
            <person name="Spiegel L."/>
            <person name="Nascimento L."/>
            <person name="Zutavern T."/>
            <person name="O'Shaughnessy A."/>
            <person name="Dike S."/>
            <person name="Dedhia N."/>
            <person name="Preston R."/>
            <person name="Balija V."/>
            <person name="McCombie W.R."/>
            <person name="Chow T."/>
            <person name="Chen H."/>
            <person name="Chung M."/>
            <person name="Chen C."/>
            <person name="Shaw J."/>
            <person name="Wu H."/>
            <person name="Hsiao K."/>
            <person name="Chao Y."/>
            <person name="Chu M."/>
            <person name="Cheng C."/>
            <person name="Hour A."/>
            <person name="Lee P."/>
            <person name="Lin S."/>
            <person name="Lin Y."/>
            <person name="Liou J."/>
            <person name="Liu S."/>
            <person name="Hsing Y."/>
            <person name="Raghuvanshi S."/>
            <person name="Mohanty A."/>
            <person name="Bharti A.K."/>
            <person name="Gaur A."/>
            <person name="Gupta V."/>
            <person name="Kumar D."/>
            <person name="Ravi V."/>
            <person name="Vij S."/>
            <person name="Kapur A."/>
            <person name="Khurana P."/>
            <person name="Khurana P."/>
            <person name="Khurana J.P."/>
            <person name="Tyagi A.K."/>
            <person name="Gaikwad K."/>
            <person name="Singh A."/>
            <person name="Dalal V."/>
            <person name="Srivastava S."/>
            <person name="Dixit A."/>
            <person name="Pal A.K."/>
            <person name="Ghazi I.A."/>
            <person name="Yadav M."/>
            <person name="Pandit A."/>
            <person name="Bhargava A."/>
            <person name="Sureshbabu K."/>
            <person name="Batra K."/>
            <person name="Sharma T.R."/>
            <person name="Mohapatra T."/>
            <person name="Singh N.K."/>
            <person name="Messing J."/>
            <person name="Nelson A.B."/>
            <person name="Fuks G."/>
            <person name="Kavchok S."/>
            <person name="Keizer G."/>
            <person name="Linton E."/>
            <person name="Llaca V."/>
            <person name="Song R."/>
            <person name="Tanyolac B."/>
            <person name="Young S."/>
            <person name="Ho-Il K."/>
            <person name="Hahn J.H."/>
            <person name="Sangsakoo G."/>
            <person name="Vanavichit A."/>
            <person name="de Mattos Luiz.A.T."/>
            <person name="Zimmer P.D."/>
            <person name="Malone G."/>
            <person name="Dellagostin O."/>
            <person name="de Oliveira A.C."/>
            <person name="Bevan M."/>
            <person name="Bancroft I."/>
            <person name="Minx P."/>
            <person name="Cordum H."/>
            <person name="Wilson R."/>
            <person name="Cheng Z."/>
            <person name="Jin W."/>
            <person name="Jiang J."/>
            <person name="Leong S.A."/>
            <person name="Iwama H."/>
            <person name="Gojobori T."/>
            <person name="Itoh T."/>
            <person name="Niimura Y."/>
            <person name="Fujii Y."/>
            <person name="Habara T."/>
            <person name="Sakai H."/>
            <person name="Sato Y."/>
            <person name="Wilson G."/>
            <person name="Kumar K."/>
            <person name="McCouch S."/>
            <person name="Juretic N."/>
            <person name="Hoen D."/>
            <person name="Wright S."/>
            <person name="Bruskiewich R."/>
            <person name="Bureau T."/>
            <person name="Miyao A."/>
            <person name="Hirochika H."/>
            <person name="Nishikawa T."/>
            <person name="Kadowaki K."/>
            <person name="Sugiura M."/>
            <person name="Burr B."/>
            <person name="Sasaki T."/>
        </authorList>
    </citation>
    <scope>NUCLEOTIDE SEQUENCE [LARGE SCALE GENOMIC DNA]</scope>
    <source>
        <strain evidence="4">cv. Nipponbare</strain>
    </source>
</reference>
<accession>Q6YUN2</accession>
<organism evidence="2 4">
    <name type="scientific">Oryza sativa subsp. japonica</name>
    <name type="common">Rice</name>
    <dbReference type="NCBI Taxonomy" id="39947"/>
    <lineage>
        <taxon>Eukaryota</taxon>
        <taxon>Viridiplantae</taxon>
        <taxon>Streptophyta</taxon>
        <taxon>Embryophyta</taxon>
        <taxon>Tracheophyta</taxon>
        <taxon>Spermatophyta</taxon>
        <taxon>Magnoliopsida</taxon>
        <taxon>Liliopsida</taxon>
        <taxon>Poales</taxon>
        <taxon>Poaceae</taxon>
        <taxon>BOP clade</taxon>
        <taxon>Oryzoideae</taxon>
        <taxon>Oryzeae</taxon>
        <taxon>Oryzinae</taxon>
        <taxon>Oryza</taxon>
        <taxon>Oryza sativa</taxon>
    </lineage>
</organism>